<evidence type="ECO:0000313" key="14">
    <source>
        <dbReference type="Proteomes" id="UP001164116"/>
    </source>
</evidence>
<protein>
    <submittedName>
        <fullName evidence="13">Methyl-accepting chemotaxis protein</fullName>
    </submittedName>
</protein>
<dbReference type="SUPFAM" id="SSF58104">
    <property type="entry name" value="Methyl-accepting chemotaxis protein (MCP) signaling domain"/>
    <property type="match status" value="1"/>
</dbReference>
<keyword evidence="7 11" id="KW-0472">Membrane</keyword>
<reference evidence="13" key="1">
    <citation type="submission" date="2022-11" db="EMBL/GenBank/DDBJ databases">
        <title>Taxonomic description of a new Pseudomonas species.</title>
        <authorList>
            <person name="Tambong J.T."/>
        </authorList>
    </citation>
    <scope>NUCLEOTIDE SEQUENCE</scope>
    <source>
        <strain evidence="13">S1Bt42</strain>
    </source>
</reference>
<feature type="domain" description="Methyl-accepting transducer" evidence="12">
    <location>
        <begin position="273"/>
        <end position="509"/>
    </location>
</feature>
<evidence type="ECO:0000256" key="5">
    <source>
        <dbReference type="ARBA" id="ARBA00022692"/>
    </source>
</evidence>
<keyword evidence="8 10" id="KW-0807">Transducer</keyword>
<evidence type="ECO:0000256" key="9">
    <source>
        <dbReference type="ARBA" id="ARBA00029447"/>
    </source>
</evidence>
<evidence type="ECO:0000256" key="4">
    <source>
        <dbReference type="ARBA" id="ARBA00022500"/>
    </source>
</evidence>
<sequence>MQKTLSLATRIGLSFAAILALLVLITAIGIHRVAFIDSTLGDVSENAAKVQRYAINFRGSVHNRAIAIRDAVLVKTDTDLATHLSEVTALEKAYSDSAAPMDQLFKSASVTSEEVRLLKAIKEIEQQTLSSTQAVISLRKAGDIPGAQALLMRQTSQDYSEWLKRVNALIDYEEASIRAKLGEVQATASHFSTLMIIATGIALLLSITLSAVIIRFVKSTLGAEPTDVALAIERLAAGDLNQTISTDYPGSVMGVLKDTQGHLAETIRQVRKAAQEVNESATQLSGASSANNEQTRLQTREAEQVAASMMQMAATVNEVSGYAAQAADASRLADTEVGSGNILVASTTVAIEQLALTLEQTTATVNQVSEHSENIASVIDVINAIASQTNLLALNAAIEAARAGEHGRGFAVVADEVRSLANRTQQSTEEIRAMISTLQLGTETASQTMRDSCELASRTVTQTRSAQNALARISEQVAAISHMNTQIASASLQQSSVTDEVAENINRIHGSTVASATAAHQVSTASIELSDLAERLTAKVAFFSAA</sequence>
<accession>A0ABY6QM37</accession>
<keyword evidence="2" id="KW-1003">Cell membrane</keyword>
<evidence type="ECO:0000256" key="11">
    <source>
        <dbReference type="SAM" id="Phobius"/>
    </source>
</evidence>
<proteinExistence type="inferred from homology"/>
<dbReference type="RefSeq" id="WP_266249306.1">
    <property type="nucleotide sequence ID" value="NZ_JAPJZL010000002.1"/>
</dbReference>
<comment type="similarity">
    <text evidence="9">Belongs to the methyl-accepting chemotaxis (MCP) protein family.</text>
</comment>
<evidence type="ECO:0000259" key="12">
    <source>
        <dbReference type="PROSITE" id="PS50111"/>
    </source>
</evidence>
<evidence type="ECO:0000256" key="8">
    <source>
        <dbReference type="ARBA" id="ARBA00023224"/>
    </source>
</evidence>
<evidence type="ECO:0000256" key="2">
    <source>
        <dbReference type="ARBA" id="ARBA00022475"/>
    </source>
</evidence>
<dbReference type="InterPro" id="IPR024478">
    <property type="entry name" value="HlyB_4HB_MCP"/>
</dbReference>
<evidence type="ECO:0000256" key="6">
    <source>
        <dbReference type="ARBA" id="ARBA00022989"/>
    </source>
</evidence>
<evidence type="ECO:0000256" key="1">
    <source>
        <dbReference type="ARBA" id="ARBA00004236"/>
    </source>
</evidence>
<evidence type="ECO:0000256" key="3">
    <source>
        <dbReference type="ARBA" id="ARBA00022481"/>
    </source>
</evidence>
<keyword evidence="14" id="KW-1185">Reference proteome</keyword>
<dbReference type="Proteomes" id="UP001164116">
    <property type="component" value="Chromosome"/>
</dbReference>
<organism evidence="13 14">
    <name type="scientific">Pseudomonas quebecensis</name>
    <dbReference type="NCBI Taxonomy" id="2995174"/>
    <lineage>
        <taxon>Bacteria</taxon>
        <taxon>Pseudomonadati</taxon>
        <taxon>Pseudomonadota</taxon>
        <taxon>Gammaproteobacteria</taxon>
        <taxon>Pseudomonadales</taxon>
        <taxon>Pseudomonadaceae</taxon>
        <taxon>Pseudomonas</taxon>
    </lineage>
</organism>
<dbReference type="EMBL" id="CP112866">
    <property type="protein sequence ID" value="UZW21055.1"/>
    <property type="molecule type" value="Genomic_DNA"/>
</dbReference>
<dbReference type="Pfam" id="PF12729">
    <property type="entry name" value="4HB_MCP_1"/>
    <property type="match status" value="1"/>
</dbReference>
<keyword evidence="5 11" id="KW-0812">Transmembrane</keyword>
<dbReference type="InterPro" id="IPR004089">
    <property type="entry name" value="MCPsignal_dom"/>
</dbReference>
<comment type="subcellular location">
    <subcellularLocation>
        <location evidence="1">Cell membrane</location>
    </subcellularLocation>
</comment>
<evidence type="ECO:0000256" key="10">
    <source>
        <dbReference type="PROSITE-ProRule" id="PRU00284"/>
    </source>
</evidence>
<dbReference type="Pfam" id="PF00015">
    <property type="entry name" value="MCPsignal"/>
    <property type="match status" value="1"/>
</dbReference>
<dbReference type="PANTHER" id="PTHR32089:SF120">
    <property type="entry name" value="METHYL-ACCEPTING CHEMOTAXIS PROTEIN TLPQ"/>
    <property type="match status" value="1"/>
</dbReference>
<evidence type="ECO:0000256" key="7">
    <source>
        <dbReference type="ARBA" id="ARBA00023136"/>
    </source>
</evidence>
<name>A0ABY6QM37_9PSED</name>
<keyword evidence="3" id="KW-0488">Methylation</keyword>
<dbReference type="Gene3D" id="1.10.287.950">
    <property type="entry name" value="Methyl-accepting chemotaxis protein"/>
    <property type="match status" value="1"/>
</dbReference>
<dbReference type="PROSITE" id="PS50111">
    <property type="entry name" value="CHEMOTAXIS_TRANSDUC_2"/>
    <property type="match status" value="1"/>
</dbReference>
<dbReference type="SMART" id="SM00283">
    <property type="entry name" value="MA"/>
    <property type="match status" value="1"/>
</dbReference>
<feature type="transmembrane region" description="Helical" evidence="11">
    <location>
        <begin position="194"/>
        <end position="217"/>
    </location>
</feature>
<feature type="transmembrane region" description="Helical" evidence="11">
    <location>
        <begin position="12"/>
        <end position="30"/>
    </location>
</feature>
<dbReference type="PANTHER" id="PTHR32089">
    <property type="entry name" value="METHYL-ACCEPTING CHEMOTAXIS PROTEIN MCPB"/>
    <property type="match status" value="1"/>
</dbReference>
<keyword evidence="4" id="KW-0145">Chemotaxis</keyword>
<keyword evidence="6 11" id="KW-1133">Transmembrane helix</keyword>
<gene>
    <name evidence="13" type="ORF">OSC50_12185</name>
</gene>
<evidence type="ECO:0000313" key="13">
    <source>
        <dbReference type="EMBL" id="UZW21055.1"/>
    </source>
</evidence>